<protein>
    <recommendedName>
        <fullName evidence="7">Mechanosensitive ion channel MscS domain-containing protein</fullName>
    </recommendedName>
</protein>
<dbReference type="SUPFAM" id="SSF50182">
    <property type="entry name" value="Sm-like ribonucleoproteins"/>
    <property type="match status" value="1"/>
</dbReference>
<evidence type="ECO:0000256" key="3">
    <source>
        <dbReference type="ARBA" id="ARBA00022692"/>
    </source>
</evidence>
<keyword evidence="2" id="KW-1003">Cell membrane</keyword>
<dbReference type="Pfam" id="PF00924">
    <property type="entry name" value="MS_channel_2nd"/>
    <property type="match status" value="1"/>
</dbReference>
<accession>A0A830GLV9</accession>
<evidence type="ECO:0000313" key="9">
    <source>
        <dbReference type="Proteomes" id="UP000605784"/>
    </source>
</evidence>
<dbReference type="InterPro" id="IPR006685">
    <property type="entry name" value="MscS_channel_2nd"/>
</dbReference>
<feature type="transmembrane region" description="Helical" evidence="6">
    <location>
        <begin position="115"/>
        <end position="136"/>
    </location>
</feature>
<evidence type="ECO:0000256" key="5">
    <source>
        <dbReference type="ARBA" id="ARBA00023136"/>
    </source>
</evidence>
<evidence type="ECO:0000256" key="1">
    <source>
        <dbReference type="ARBA" id="ARBA00004651"/>
    </source>
</evidence>
<dbReference type="PANTHER" id="PTHR30221:SF1">
    <property type="entry name" value="SMALL-CONDUCTANCE MECHANOSENSITIVE CHANNEL"/>
    <property type="match status" value="1"/>
</dbReference>
<comment type="caution">
    <text evidence="8">The sequence shown here is derived from an EMBL/GenBank/DDBJ whole genome shotgun (WGS) entry which is preliminary data.</text>
</comment>
<organism evidence="8 9">
    <name type="scientific">Haloarcula pellucida</name>
    <dbReference type="NCBI Taxonomy" id="1427151"/>
    <lineage>
        <taxon>Archaea</taxon>
        <taxon>Methanobacteriati</taxon>
        <taxon>Methanobacteriota</taxon>
        <taxon>Stenosarchaea group</taxon>
        <taxon>Halobacteria</taxon>
        <taxon>Halobacteriales</taxon>
        <taxon>Haloarculaceae</taxon>
        <taxon>Haloarcula</taxon>
    </lineage>
</organism>
<reference evidence="8" key="1">
    <citation type="journal article" date="2014" name="Int. J. Syst. Evol. Microbiol.">
        <title>Complete genome sequence of Corynebacterium casei LMG S-19264T (=DSM 44701T), isolated from a smear-ripened cheese.</title>
        <authorList>
            <consortium name="US DOE Joint Genome Institute (JGI-PGF)"/>
            <person name="Walter F."/>
            <person name="Albersmeier A."/>
            <person name="Kalinowski J."/>
            <person name="Ruckert C."/>
        </authorList>
    </citation>
    <scope>NUCLEOTIDE SEQUENCE</scope>
    <source>
        <strain evidence="8">JCM 17820</strain>
    </source>
</reference>
<evidence type="ECO:0000256" key="6">
    <source>
        <dbReference type="SAM" id="Phobius"/>
    </source>
</evidence>
<dbReference type="SUPFAM" id="SSF82689">
    <property type="entry name" value="Mechanosensitive channel protein MscS (YggB), C-terminal domain"/>
    <property type="match status" value="1"/>
</dbReference>
<evidence type="ECO:0000256" key="4">
    <source>
        <dbReference type="ARBA" id="ARBA00022989"/>
    </source>
</evidence>
<dbReference type="InterPro" id="IPR011066">
    <property type="entry name" value="MscS_channel_C_sf"/>
</dbReference>
<sequence length="331" mass="36319">MVAMTISMATVEETGIFIQAAATGTTRVLQIGGQAIPETVLLAVFFGGISIGSWLLSGYAGEWFLHRAADEPFWTWSIGHNLVFVARCVVLTGAIAVGLVVVGVDLLAVVGSPSIVALLLGIVLAPLVGLLMNGLALQYGRRFDEGDVIELQASGVRGIVDDFSLTHVKLITLDNEYLTIPTWKIRTKDIVNHSRNGDARRISVDMLVTYDSDVEAAKREVELAAQAVDDVVDAVRHPDYVVDEQRRIEIDDDLWITFDPTCQIRAFADSGISLRLYFWVNEPETTGRVKSNVLTEINEREGEDFRFAYPHVRVIGGGDNDEVELTETLDS</sequence>
<feature type="transmembrane region" description="Helical" evidence="6">
    <location>
        <begin position="82"/>
        <end position="109"/>
    </location>
</feature>
<dbReference type="GO" id="GO:0005886">
    <property type="term" value="C:plasma membrane"/>
    <property type="evidence" value="ECO:0007669"/>
    <property type="project" value="UniProtKB-SubCell"/>
</dbReference>
<gene>
    <name evidence="8" type="ORF">GCM10009030_16540</name>
</gene>
<keyword evidence="9" id="KW-1185">Reference proteome</keyword>
<dbReference type="InterPro" id="IPR045275">
    <property type="entry name" value="MscS_archaea/bacteria_type"/>
</dbReference>
<name>A0A830GLV9_9EURY</name>
<dbReference type="AlphaFoldDB" id="A0A830GLV9"/>
<keyword evidence="4 6" id="KW-1133">Transmembrane helix</keyword>
<dbReference type="Gene3D" id="3.30.70.100">
    <property type="match status" value="1"/>
</dbReference>
<proteinExistence type="predicted"/>
<dbReference type="Proteomes" id="UP000605784">
    <property type="component" value="Unassembled WGS sequence"/>
</dbReference>
<evidence type="ECO:0000259" key="7">
    <source>
        <dbReference type="Pfam" id="PF00924"/>
    </source>
</evidence>
<dbReference type="PANTHER" id="PTHR30221">
    <property type="entry name" value="SMALL-CONDUCTANCE MECHANOSENSITIVE CHANNEL"/>
    <property type="match status" value="1"/>
</dbReference>
<dbReference type="GO" id="GO:0008381">
    <property type="term" value="F:mechanosensitive monoatomic ion channel activity"/>
    <property type="evidence" value="ECO:0007669"/>
    <property type="project" value="InterPro"/>
</dbReference>
<feature type="domain" description="Mechanosensitive ion channel MscS" evidence="7">
    <location>
        <begin position="131"/>
        <end position="195"/>
    </location>
</feature>
<dbReference type="InterPro" id="IPR010920">
    <property type="entry name" value="LSM_dom_sf"/>
</dbReference>
<feature type="transmembrane region" description="Helical" evidence="6">
    <location>
        <begin position="40"/>
        <end position="61"/>
    </location>
</feature>
<evidence type="ECO:0000313" key="8">
    <source>
        <dbReference type="EMBL" id="GGN92363.1"/>
    </source>
</evidence>
<evidence type="ECO:0000256" key="2">
    <source>
        <dbReference type="ARBA" id="ARBA00022475"/>
    </source>
</evidence>
<keyword evidence="5 6" id="KW-0472">Membrane</keyword>
<comment type="subcellular location">
    <subcellularLocation>
        <location evidence="1">Cell membrane</location>
        <topology evidence="1">Multi-pass membrane protein</topology>
    </subcellularLocation>
</comment>
<dbReference type="InterPro" id="IPR023408">
    <property type="entry name" value="MscS_beta-dom_sf"/>
</dbReference>
<dbReference type="EMBL" id="BMOU01000002">
    <property type="protein sequence ID" value="GGN92363.1"/>
    <property type="molecule type" value="Genomic_DNA"/>
</dbReference>
<keyword evidence="3 6" id="KW-0812">Transmembrane</keyword>
<reference evidence="8" key="2">
    <citation type="submission" date="2020-09" db="EMBL/GenBank/DDBJ databases">
        <authorList>
            <person name="Sun Q."/>
            <person name="Ohkuma M."/>
        </authorList>
    </citation>
    <scope>NUCLEOTIDE SEQUENCE</scope>
    <source>
        <strain evidence="8">JCM 17820</strain>
    </source>
</reference>
<dbReference type="Gene3D" id="2.30.30.60">
    <property type="match status" value="1"/>
</dbReference>